<dbReference type="InterPro" id="IPR052337">
    <property type="entry name" value="SAT4-like"/>
</dbReference>
<dbReference type="PANTHER" id="PTHR33048">
    <property type="entry name" value="PTH11-LIKE INTEGRAL MEMBRANE PROTEIN (AFU_ORTHOLOGUE AFUA_5G11245)"/>
    <property type="match status" value="1"/>
</dbReference>
<organism evidence="8 9">
    <name type="scientific">Glonium stellatum</name>
    <dbReference type="NCBI Taxonomy" id="574774"/>
    <lineage>
        <taxon>Eukaryota</taxon>
        <taxon>Fungi</taxon>
        <taxon>Dikarya</taxon>
        <taxon>Ascomycota</taxon>
        <taxon>Pezizomycotina</taxon>
        <taxon>Dothideomycetes</taxon>
        <taxon>Pleosporomycetidae</taxon>
        <taxon>Gloniales</taxon>
        <taxon>Gloniaceae</taxon>
        <taxon>Glonium</taxon>
    </lineage>
</organism>
<comment type="subcellular location">
    <subcellularLocation>
        <location evidence="1">Membrane</location>
        <topology evidence="1">Multi-pass membrane protein</topology>
    </subcellularLocation>
</comment>
<keyword evidence="2 6" id="KW-0812">Transmembrane</keyword>
<sequence>MPKETYSGPSIELLKSLPPEAYKVVPFAQPPPGVKANFENPPTRVPVILGVSITYLVIATLCLGIRAHTKIAIVKKWKWDDTFVVLGFMFSIAYFSSVVIGCRGGAAGRHHWDVHLDKALGDASLVQSYVCTIMSTPALGLIKMSVLIQYYYLFGVMRYVRISVYIVGESLLDVILSWHYLKFAEFSIPGGVIGMLVDWTLLTLPIPALWSLHISRQKKFGVMLIFMTGALGAVASVISLYYRVLLQNDPTDTTWKVGYTLLWTQVEMWSGVTASCMPSVKQFFSYYIPIASQDSALRPPISQFRRSTREKIPDSDTTFRKWGYKSNADTESTAHITQGSGGVRMEDLTTDGIVLTQDVHVSSKTLEYYSGILFLTTNRVGKTDRAFESRHVAEASYNVSA</sequence>
<feature type="transmembrane region" description="Helical" evidence="6">
    <location>
        <begin position="83"/>
        <end position="106"/>
    </location>
</feature>
<feature type="transmembrane region" description="Helical" evidence="6">
    <location>
        <begin position="222"/>
        <end position="242"/>
    </location>
</feature>
<proteinExistence type="inferred from homology"/>
<feature type="transmembrane region" description="Helical" evidence="6">
    <location>
        <begin position="45"/>
        <end position="63"/>
    </location>
</feature>
<comment type="similarity">
    <text evidence="5">Belongs to the SAT4 family.</text>
</comment>
<feature type="domain" description="Rhodopsin" evidence="7">
    <location>
        <begin position="65"/>
        <end position="167"/>
    </location>
</feature>
<evidence type="ECO:0000256" key="3">
    <source>
        <dbReference type="ARBA" id="ARBA00022989"/>
    </source>
</evidence>
<protein>
    <recommendedName>
        <fullName evidence="7">Rhodopsin domain-containing protein</fullName>
    </recommendedName>
</protein>
<evidence type="ECO:0000313" key="9">
    <source>
        <dbReference type="Proteomes" id="UP000250140"/>
    </source>
</evidence>
<evidence type="ECO:0000256" key="6">
    <source>
        <dbReference type="SAM" id="Phobius"/>
    </source>
</evidence>
<evidence type="ECO:0000256" key="4">
    <source>
        <dbReference type="ARBA" id="ARBA00023136"/>
    </source>
</evidence>
<dbReference type="Pfam" id="PF20684">
    <property type="entry name" value="Fung_rhodopsin"/>
    <property type="match status" value="2"/>
</dbReference>
<name>A0A8E2EUZ7_9PEZI</name>
<dbReference type="Proteomes" id="UP000250140">
    <property type="component" value="Unassembled WGS sequence"/>
</dbReference>
<keyword evidence="3 6" id="KW-1133">Transmembrane helix</keyword>
<keyword evidence="9" id="KW-1185">Reference proteome</keyword>
<feature type="transmembrane region" description="Helical" evidence="6">
    <location>
        <begin position="187"/>
        <end position="210"/>
    </location>
</feature>
<feature type="domain" description="Rhodopsin" evidence="7">
    <location>
        <begin position="186"/>
        <end position="285"/>
    </location>
</feature>
<dbReference type="EMBL" id="KV750314">
    <property type="protein sequence ID" value="OCL05349.1"/>
    <property type="molecule type" value="Genomic_DNA"/>
</dbReference>
<evidence type="ECO:0000256" key="1">
    <source>
        <dbReference type="ARBA" id="ARBA00004141"/>
    </source>
</evidence>
<dbReference type="PANTHER" id="PTHR33048:SF158">
    <property type="entry name" value="MEMBRANE PROTEIN PTH11-LIKE, PUTATIVE-RELATED"/>
    <property type="match status" value="1"/>
</dbReference>
<dbReference type="AlphaFoldDB" id="A0A8E2EUZ7"/>
<reference evidence="8 9" key="1">
    <citation type="journal article" date="2016" name="Nat. Commun.">
        <title>Ectomycorrhizal ecology is imprinted in the genome of the dominant symbiotic fungus Cenococcum geophilum.</title>
        <authorList>
            <consortium name="DOE Joint Genome Institute"/>
            <person name="Peter M."/>
            <person name="Kohler A."/>
            <person name="Ohm R.A."/>
            <person name="Kuo A."/>
            <person name="Krutzmann J."/>
            <person name="Morin E."/>
            <person name="Arend M."/>
            <person name="Barry K.W."/>
            <person name="Binder M."/>
            <person name="Choi C."/>
            <person name="Clum A."/>
            <person name="Copeland A."/>
            <person name="Grisel N."/>
            <person name="Haridas S."/>
            <person name="Kipfer T."/>
            <person name="LaButti K."/>
            <person name="Lindquist E."/>
            <person name="Lipzen A."/>
            <person name="Maire R."/>
            <person name="Meier B."/>
            <person name="Mihaltcheva S."/>
            <person name="Molinier V."/>
            <person name="Murat C."/>
            <person name="Poggeler S."/>
            <person name="Quandt C.A."/>
            <person name="Sperisen C."/>
            <person name="Tritt A."/>
            <person name="Tisserant E."/>
            <person name="Crous P.W."/>
            <person name="Henrissat B."/>
            <person name="Nehls U."/>
            <person name="Egli S."/>
            <person name="Spatafora J.W."/>
            <person name="Grigoriev I.V."/>
            <person name="Martin F.M."/>
        </authorList>
    </citation>
    <scope>NUCLEOTIDE SEQUENCE [LARGE SCALE GENOMIC DNA]</scope>
    <source>
        <strain evidence="8 9">CBS 207.34</strain>
    </source>
</reference>
<dbReference type="InterPro" id="IPR049326">
    <property type="entry name" value="Rhodopsin_dom_fungi"/>
</dbReference>
<evidence type="ECO:0000259" key="7">
    <source>
        <dbReference type="Pfam" id="PF20684"/>
    </source>
</evidence>
<keyword evidence="4 6" id="KW-0472">Membrane</keyword>
<evidence type="ECO:0000313" key="8">
    <source>
        <dbReference type="EMBL" id="OCL05349.1"/>
    </source>
</evidence>
<evidence type="ECO:0000256" key="2">
    <source>
        <dbReference type="ARBA" id="ARBA00022692"/>
    </source>
</evidence>
<dbReference type="GO" id="GO:0016020">
    <property type="term" value="C:membrane"/>
    <property type="evidence" value="ECO:0007669"/>
    <property type="project" value="UniProtKB-SubCell"/>
</dbReference>
<evidence type="ECO:0000256" key="5">
    <source>
        <dbReference type="ARBA" id="ARBA00038359"/>
    </source>
</evidence>
<gene>
    <name evidence="8" type="ORF">AOQ84DRAFT_379674</name>
</gene>
<feature type="transmembrane region" description="Helical" evidence="6">
    <location>
        <begin position="162"/>
        <end position="181"/>
    </location>
</feature>
<feature type="transmembrane region" description="Helical" evidence="6">
    <location>
        <begin position="126"/>
        <end position="150"/>
    </location>
</feature>
<dbReference type="OrthoDB" id="444631at2759"/>
<accession>A0A8E2EUZ7</accession>